<reference evidence="2 3" key="1">
    <citation type="submission" date="2018-07" db="EMBL/GenBank/DDBJ databases">
        <title>Complete Genome and Methylome Analysis of Deinococcus wulumuqiensis NEB 479.</title>
        <authorList>
            <person name="Fomenkov A."/>
            <person name="Luyten Y."/>
            <person name="Vincze T."/>
            <person name="Anton B.P."/>
            <person name="Clark T."/>
            <person name="Roberts R.J."/>
            <person name="Morgan R.D."/>
        </authorList>
    </citation>
    <scope>NUCLEOTIDE SEQUENCE [LARGE SCALE GENOMIC DNA]</scope>
    <source>
        <strain evidence="2 3">NEB 479</strain>
    </source>
</reference>
<evidence type="ECO:0000259" key="1">
    <source>
        <dbReference type="Pfam" id="PF14343"/>
    </source>
</evidence>
<dbReference type="STRING" id="1288484.GCA_000348665_00603"/>
<dbReference type="AlphaFoldDB" id="A0A345IGB6"/>
<dbReference type="KEGG" id="dwu:DVJ83_05680"/>
<dbReference type="GO" id="GO:0008233">
    <property type="term" value="F:peptidase activity"/>
    <property type="evidence" value="ECO:0007669"/>
    <property type="project" value="UniProtKB-KW"/>
</dbReference>
<feature type="domain" description="PrcB C-terminal" evidence="1">
    <location>
        <begin position="286"/>
        <end position="340"/>
    </location>
</feature>
<keyword evidence="2" id="KW-0645">Protease</keyword>
<name>A0A345IGB6_9DEIO</name>
<evidence type="ECO:0000313" key="3">
    <source>
        <dbReference type="Proteomes" id="UP000253744"/>
    </source>
</evidence>
<dbReference type="Pfam" id="PF14343">
    <property type="entry name" value="PrcB_C"/>
    <property type="match status" value="1"/>
</dbReference>
<sequence length="359" mass="36183">MTTGHLARFSLLALGAGLLAGCAVSGPGQLRVHEATLYGAGAQRIVWVYGDLGSGSSSSLKLGQDTVTLRAQVSDPLATPGSLSVDGKAAYVGRIDNAAVRLTLGQDGAGRFTVTPLAGNRVQAVYHTDGARWQKLSATSGLATGGAVSGLRGAGQLTDAEADALTRALSGQGPLAVAVLDEASAPDARIAAEPRPQEQRRTALYVLSSSQIVRTSTPAPANGGQTMNSGTVRLGEVARGTNASAESPSVIVARSAGEVRSLYAVAYGRQGGTPALPGLAPGEALVGVFIGQRSTGGYGVRATGAGVQGNTLNLRVELTAPGAGSITTQALTSPWVIVRVGGTFSSVNVTDQSGRPFPQ</sequence>
<dbReference type="EMBL" id="CP031158">
    <property type="protein sequence ID" value="AXG98738.1"/>
    <property type="molecule type" value="Genomic_DNA"/>
</dbReference>
<protein>
    <submittedName>
        <fullName evidence="2">Protease complex subunit PrcB family protein</fullName>
    </submittedName>
</protein>
<proteinExistence type="predicted"/>
<accession>A0A345IGB6</accession>
<organism evidence="2 3">
    <name type="scientific">Deinococcus wulumuqiensis</name>
    <dbReference type="NCBI Taxonomy" id="980427"/>
    <lineage>
        <taxon>Bacteria</taxon>
        <taxon>Thermotogati</taxon>
        <taxon>Deinococcota</taxon>
        <taxon>Deinococci</taxon>
        <taxon>Deinococcales</taxon>
        <taxon>Deinococcaceae</taxon>
        <taxon>Deinococcus</taxon>
    </lineage>
</organism>
<dbReference type="GO" id="GO:0006508">
    <property type="term" value="P:proteolysis"/>
    <property type="evidence" value="ECO:0007669"/>
    <property type="project" value="UniProtKB-KW"/>
</dbReference>
<keyword evidence="2" id="KW-0378">Hydrolase</keyword>
<dbReference type="RefSeq" id="WP_114671706.1">
    <property type="nucleotide sequence ID" value="NZ_CP031158.1"/>
</dbReference>
<dbReference type="InterPro" id="IPR025748">
    <property type="entry name" value="PrcB_C_dom"/>
</dbReference>
<dbReference type="Proteomes" id="UP000253744">
    <property type="component" value="Chromosome"/>
</dbReference>
<gene>
    <name evidence="2" type="ORF">DVJ83_05680</name>
</gene>
<evidence type="ECO:0000313" key="2">
    <source>
        <dbReference type="EMBL" id="AXG98738.1"/>
    </source>
</evidence>